<comment type="pathway">
    <text evidence="1 8">Amino-acid biosynthesis; L-histidine biosynthesis; L-histidine from 5-phospho-alpha-D-ribose 1-diphosphate: step 8/9.</text>
</comment>
<dbReference type="InterPro" id="IPR003141">
    <property type="entry name" value="Pol/His_phosphatase_N"/>
</dbReference>
<proteinExistence type="inferred from homology"/>
<dbReference type="Proteomes" id="UP000886198">
    <property type="component" value="Unassembled WGS sequence"/>
</dbReference>
<evidence type="ECO:0000256" key="6">
    <source>
        <dbReference type="ARBA" id="ARBA00023102"/>
    </source>
</evidence>
<dbReference type="GO" id="GO:0005737">
    <property type="term" value="C:cytoplasm"/>
    <property type="evidence" value="ECO:0007669"/>
    <property type="project" value="TreeGrafter"/>
</dbReference>
<comment type="catalytic activity">
    <reaction evidence="7 8">
        <text>L-histidinol phosphate + H2O = L-histidinol + phosphate</text>
        <dbReference type="Rhea" id="RHEA:14465"/>
        <dbReference type="ChEBI" id="CHEBI:15377"/>
        <dbReference type="ChEBI" id="CHEBI:43474"/>
        <dbReference type="ChEBI" id="CHEBI:57699"/>
        <dbReference type="ChEBI" id="CHEBI:57980"/>
        <dbReference type="EC" id="3.1.3.15"/>
    </reaction>
</comment>
<dbReference type="GO" id="GO:0000105">
    <property type="term" value="P:L-histidine biosynthetic process"/>
    <property type="evidence" value="ECO:0007669"/>
    <property type="project" value="UniProtKB-UniRule"/>
</dbReference>
<evidence type="ECO:0000256" key="5">
    <source>
        <dbReference type="ARBA" id="ARBA00022801"/>
    </source>
</evidence>
<evidence type="ECO:0000256" key="3">
    <source>
        <dbReference type="ARBA" id="ARBA00013085"/>
    </source>
</evidence>
<organism evidence="10">
    <name type="scientific">Mesotoga infera</name>
    <dbReference type="NCBI Taxonomy" id="1236046"/>
    <lineage>
        <taxon>Bacteria</taxon>
        <taxon>Thermotogati</taxon>
        <taxon>Thermotogota</taxon>
        <taxon>Thermotogae</taxon>
        <taxon>Kosmotogales</taxon>
        <taxon>Kosmotogaceae</taxon>
        <taxon>Mesotoga</taxon>
    </lineage>
</organism>
<reference evidence="10" key="1">
    <citation type="journal article" date="2020" name="mSystems">
        <title>Genome- and Community-Level Interaction Insights into Carbon Utilization and Element Cycling Functions of Hydrothermarchaeota in Hydrothermal Sediment.</title>
        <authorList>
            <person name="Zhou Z."/>
            <person name="Liu Y."/>
            <person name="Xu W."/>
            <person name="Pan J."/>
            <person name="Luo Z.H."/>
            <person name="Li M."/>
        </authorList>
    </citation>
    <scope>NUCLEOTIDE SEQUENCE [LARGE SCALE GENOMIC DNA]</scope>
    <source>
        <strain evidence="10">SpSt-1179</strain>
    </source>
</reference>
<name>A0A7C1CY20_9BACT</name>
<dbReference type="SMART" id="SM00481">
    <property type="entry name" value="POLIIIAc"/>
    <property type="match status" value="1"/>
</dbReference>
<accession>A0A7C1CY20</accession>
<evidence type="ECO:0000313" key="10">
    <source>
        <dbReference type="EMBL" id="HDP79129.1"/>
    </source>
</evidence>
<evidence type="ECO:0000256" key="8">
    <source>
        <dbReference type="RuleBase" id="RU366003"/>
    </source>
</evidence>
<evidence type="ECO:0000259" key="9">
    <source>
        <dbReference type="SMART" id="SM00481"/>
    </source>
</evidence>
<dbReference type="Gene3D" id="3.20.20.140">
    <property type="entry name" value="Metal-dependent hydrolases"/>
    <property type="match status" value="1"/>
</dbReference>
<dbReference type="InterPro" id="IPR010140">
    <property type="entry name" value="Histidinol_P_phosphatase_HisJ"/>
</dbReference>
<dbReference type="Pfam" id="PF02811">
    <property type="entry name" value="PHP"/>
    <property type="match status" value="1"/>
</dbReference>
<keyword evidence="6 8" id="KW-0368">Histidine biosynthesis</keyword>
<dbReference type="InterPro" id="IPR016195">
    <property type="entry name" value="Pol/histidinol_Pase-like"/>
</dbReference>
<feature type="domain" description="Polymerase/histidinol phosphatase N-terminal" evidence="9">
    <location>
        <begin position="3"/>
        <end position="83"/>
    </location>
</feature>
<dbReference type="PANTHER" id="PTHR21039">
    <property type="entry name" value="HISTIDINOL PHOSPHATASE-RELATED"/>
    <property type="match status" value="1"/>
</dbReference>
<dbReference type="InterPro" id="IPR004013">
    <property type="entry name" value="PHP_dom"/>
</dbReference>
<keyword evidence="4 8" id="KW-0028">Amino-acid biosynthesis</keyword>
<gene>
    <name evidence="10" type="ORF">ENN47_13335</name>
</gene>
<dbReference type="PANTHER" id="PTHR21039:SF0">
    <property type="entry name" value="HISTIDINOL-PHOSPHATASE"/>
    <property type="match status" value="1"/>
</dbReference>
<dbReference type="EC" id="3.1.3.15" evidence="3 8"/>
<evidence type="ECO:0000256" key="4">
    <source>
        <dbReference type="ARBA" id="ARBA00022605"/>
    </source>
</evidence>
<comment type="similarity">
    <text evidence="2 8">Belongs to the PHP hydrolase family. HisK subfamily.</text>
</comment>
<dbReference type="GO" id="GO:0004401">
    <property type="term" value="F:histidinol-phosphatase activity"/>
    <property type="evidence" value="ECO:0007669"/>
    <property type="project" value="UniProtKB-UniRule"/>
</dbReference>
<dbReference type="AlphaFoldDB" id="A0A7C1CY20"/>
<evidence type="ECO:0000256" key="7">
    <source>
        <dbReference type="ARBA" id="ARBA00049158"/>
    </source>
</evidence>
<keyword evidence="5 8" id="KW-0378">Hydrolase</keyword>
<dbReference type="EMBL" id="DSBT01000410">
    <property type="protein sequence ID" value="HDP79129.1"/>
    <property type="molecule type" value="Genomic_DNA"/>
</dbReference>
<dbReference type="NCBIfam" id="TIGR01856">
    <property type="entry name" value="hisJ_fam"/>
    <property type="match status" value="1"/>
</dbReference>
<protein>
    <recommendedName>
        <fullName evidence="3 8">Histidinol-phosphatase</fullName>
        <shortName evidence="8">HolPase</shortName>
        <ecNumber evidence="3 8">3.1.3.15</ecNumber>
    </recommendedName>
</protein>
<dbReference type="SUPFAM" id="SSF89550">
    <property type="entry name" value="PHP domain-like"/>
    <property type="match status" value="1"/>
</dbReference>
<sequence length="250" mass="28754">MPVDLHNHSSFSPDSRTPMEEIVEEACIKGLKVVGISDHDDLDTSLSFNYRLRDLKGYLRNLSRLKDNSTAKILSGLEVGLQSCARIPPEGDFDYFIYSVHGIPGAKNLDVENVWTLYLEEAIEAIYDVKGPGFFGHIDFLRRYIPEHRPLDNETLLNELLKRLIRTSIGIEINTSGWRYPYREPSPQRWIIERYLSHGGRLITIGSDSHRREDVGSHIGDAILLLREIGIREIFYCEKMNYVPFQIDDC</sequence>
<comment type="caution">
    <text evidence="10">The sequence shown here is derived from an EMBL/GenBank/DDBJ whole genome shotgun (WGS) entry which is preliminary data.</text>
</comment>
<evidence type="ECO:0000256" key="2">
    <source>
        <dbReference type="ARBA" id="ARBA00009152"/>
    </source>
</evidence>
<dbReference type="UniPathway" id="UPA00031">
    <property type="reaction ID" value="UER00013"/>
</dbReference>
<evidence type="ECO:0000256" key="1">
    <source>
        <dbReference type="ARBA" id="ARBA00004970"/>
    </source>
</evidence>